<dbReference type="Pfam" id="PF20669">
    <property type="entry name" value="Exo70_N"/>
    <property type="match status" value="1"/>
</dbReference>
<dbReference type="AlphaFoldDB" id="A0AA88DJ83"/>
<dbReference type="PANTHER" id="PTHR12542">
    <property type="entry name" value="EXOCYST COMPLEX PROTEIN EXO70"/>
    <property type="match status" value="1"/>
</dbReference>
<keyword evidence="3" id="KW-0653">Protein transport</keyword>
<evidence type="ECO:0000256" key="1">
    <source>
        <dbReference type="ARBA" id="ARBA00006756"/>
    </source>
</evidence>
<dbReference type="InterPro" id="IPR004140">
    <property type="entry name" value="Exo70"/>
</dbReference>
<feature type="region of interest" description="Disordered" evidence="4">
    <location>
        <begin position="1"/>
        <end position="89"/>
    </location>
</feature>
<keyword evidence="7" id="KW-1185">Reference proteome</keyword>
<evidence type="ECO:0000256" key="4">
    <source>
        <dbReference type="SAM" id="MobiDB-lite"/>
    </source>
</evidence>
<dbReference type="GO" id="GO:0005546">
    <property type="term" value="F:phosphatidylinositol-4,5-bisphosphate binding"/>
    <property type="evidence" value="ECO:0007669"/>
    <property type="project" value="InterPro"/>
</dbReference>
<comment type="caution">
    <text evidence="6">The sequence shown here is derived from an EMBL/GenBank/DDBJ whole genome shotgun (WGS) entry which is preliminary data.</text>
</comment>
<evidence type="ECO:0000256" key="2">
    <source>
        <dbReference type="ARBA" id="ARBA00022448"/>
    </source>
</evidence>
<name>A0AA88DJ83_FICCA</name>
<evidence type="ECO:0000313" key="6">
    <source>
        <dbReference type="EMBL" id="GMN49314.1"/>
    </source>
</evidence>
<dbReference type="PANTHER" id="PTHR12542:SF127">
    <property type="entry name" value="EXOCYST COMPLEX COMPONENT EXO70C1"/>
    <property type="match status" value="1"/>
</dbReference>
<accession>A0AA88DJ83</accession>
<feature type="region of interest" description="Disordered" evidence="4">
    <location>
        <begin position="178"/>
        <end position="197"/>
    </location>
</feature>
<dbReference type="GO" id="GO:0000145">
    <property type="term" value="C:exocyst"/>
    <property type="evidence" value="ECO:0007669"/>
    <property type="project" value="InterPro"/>
</dbReference>
<dbReference type="Pfam" id="PF03081">
    <property type="entry name" value="Exo70_C"/>
    <property type="match status" value="1"/>
</dbReference>
<evidence type="ECO:0000256" key="3">
    <source>
        <dbReference type="RuleBase" id="RU365026"/>
    </source>
</evidence>
<dbReference type="EMBL" id="BTGU01000030">
    <property type="protein sequence ID" value="GMN49314.1"/>
    <property type="molecule type" value="Genomic_DNA"/>
</dbReference>
<protein>
    <recommendedName>
        <fullName evidence="3">Exocyst subunit Exo70 family protein</fullName>
    </recommendedName>
</protein>
<keyword evidence="3" id="KW-0268">Exocytosis</keyword>
<sequence length="584" mass="65304">MMEKSVNFSKDGNRKNDTAGTPKHGSNDTFDAKSETEFPGEGEENDINAEDDHPLSDSSTSLTQVLDEVDRFLQTLGDESKSPEAPDSVDQLSTMVDSMVADYNDAKSVIRFGNDPENDSSFLEALSRVSELSNRLGEIPSLASSMNNRSSVLHRAMSFLDEEFRTLLEDSKFEKAKTSRTSSFNGKNNEEHCNSDRCTIVNQNQQDQQSDQREDQDQEIPTGFSFLPETVSKLNAIATAMISAGYDAECYMDYGVSRRSAFKSALDDLIGHESLSIDDVQRLPWESLEREITTWIAAVKCCSAMLLPNERSLCDAVFSNSPSLSHSLFGDTAHAVVIKLLNFAEAVVLTKRSAEKLFKFLDMYETLRDLESSIEKDDDGGSYPEEIAAEAAGVKARIGAAAASIFCDLVNSIKSDNGKTPVPSGAVHPLTRYIKGSTEIHQLMGDTWCRKRSSDLRQYHKNYQRETWGKVLQCLGQQEGLQVNGKVSKPALKERFKSFNAMFDEIHKTQSTWVVSDEQLQSELRVSISAVMIPAYRSFMGRFKQYLDSGRQSEKYIKYQPEDIETLIDELFDGNPTSMARRRT</sequence>
<keyword evidence="2 3" id="KW-0813">Transport</keyword>
<feature type="compositionally biased region" description="Acidic residues" evidence="4">
    <location>
        <begin position="38"/>
        <end position="49"/>
    </location>
</feature>
<dbReference type="GO" id="GO:0015031">
    <property type="term" value="P:protein transport"/>
    <property type="evidence" value="ECO:0007669"/>
    <property type="project" value="UniProtKB-KW"/>
</dbReference>
<reference evidence="6" key="1">
    <citation type="submission" date="2023-07" db="EMBL/GenBank/DDBJ databases">
        <title>draft genome sequence of fig (Ficus carica).</title>
        <authorList>
            <person name="Takahashi T."/>
            <person name="Nishimura K."/>
        </authorList>
    </citation>
    <scope>NUCLEOTIDE SEQUENCE</scope>
</reference>
<evidence type="ECO:0000259" key="5">
    <source>
        <dbReference type="Pfam" id="PF03081"/>
    </source>
</evidence>
<dbReference type="GO" id="GO:0006887">
    <property type="term" value="P:exocytosis"/>
    <property type="evidence" value="ECO:0007669"/>
    <property type="project" value="UniProtKB-KW"/>
</dbReference>
<feature type="compositionally biased region" description="Polar residues" evidence="4">
    <location>
        <begin position="1"/>
        <end position="10"/>
    </location>
</feature>
<dbReference type="InterPro" id="IPR016159">
    <property type="entry name" value="Cullin_repeat-like_dom_sf"/>
</dbReference>
<feature type="domain" description="Exocyst complex subunit Exo70 C-terminal" evidence="5">
    <location>
        <begin position="434"/>
        <end position="570"/>
    </location>
</feature>
<dbReference type="InterPro" id="IPR046364">
    <property type="entry name" value="Exo70_C"/>
</dbReference>
<comment type="similarity">
    <text evidence="1 3">Belongs to the EXO70 family.</text>
</comment>
<proteinExistence type="inferred from homology"/>
<comment type="function">
    <text evidence="3">Component of the exocyst complex.</text>
</comment>
<dbReference type="SUPFAM" id="SSF74788">
    <property type="entry name" value="Cullin repeat-like"/>
    <property type="match status" value="1"/>
</dbReference>
<gene>
    <name evidence="6" type="ORF">TIFTF001_018475</name>
</gene>
<dbReference type="Proteomes" id="UP001187192">
    <property type="component" value="Unassembled WGS sequence"/>
</dbReference>
<organism evidence="6 7">
    <name type="scientific">Ficus carica</name>
    <name type="common">Common fig</name>
    <dbReference type="NCBI Taxonomy" id="3494"/>
    <lineage>
        <taxon>Eukaryota</taxon>
        <taxon>Viridiplantae</taxon>
        <taxon>Streptophyta</taxon>
        <taxon>Embryophyta</taxon>
        <taxon>Tracheophyta</taxon>
        <taxon>Spermatophyta</taxon>
        <taxon>Magnoliopsida</taxon>
        <taxon>eudicotyledons</taxon>
        <taxon>Gunneridae</taxon>
        <taxon>Pentapetalae</taxon>
        <taxon>rosids</taxon>
        <taxon>fabids</taxon>
        <taxon>Rosales</taxon>
        <taxon>Moraceae</taxon>
        <taxon>Ficeae</taxon>
        <taxon>Ficus</taxon>
    </lineage>
</organism>
<dbReference type="Gene3D" id="1.20.1280.170">
    <property type="entry name" value="Exocyst complex component Exo70"/>
    <property type="match status" value="2"/>
</dbReference>
<evidence type="ECO:0000313" key="7">
    <source>
        <dbReference type="Proteomes" id="UP001187192"/>
    </source>
</evidence>